<dbReference type="AlphaFoldDB" id="A0A517REY3"/>
<accession>A0A517REY3</accession>
<dbReference type="RefSeq" id="WP_145215691.1">
    <property type="nucleotide sequence ID" value="NZ_CP036269.1"/>
</dbReference>
<reference evidence="1 2" key="1">
    <citation type="submission" date="2019-02" db="EMBL/GenBank/DDBJ databases">
        <title>Deep-cultivation of Planctomycetes and their phenomic and genomic characterization uncovers novel biology.</title>
        <authorList>
            <person name="Wiegand S."/>
            <person name="Jogler M."/>
            <person name="Boedeker C."/>
            <person name="Pinto D."/>
            <person name="Vollmers J."/>
            <person name="Rivas-Marin E."/>
            <person name="Kohn T."/>
            <person name="Peeters S.H."/>
            <person name="Heuer A."/>
            <person name="Rast P."/>
            <person name="Oberbeckmann S."/>
            <person name="Bunk B."/>
            <person name="Jeske O."/>
            <person name="Meyerdierks A."/>
            <person name="Storesund J.E."/>
            <person name="Kallscheuer N."/>
            <person name="Luecker S."/>
            <person name="Lage O.M."/>
            <person name="Pohl T."/>
            <person name="Merkel B.J."/>
            <person name="Hornburger P."/>
            <person name="Mueller R.-W."/>
            <person name="Bruemmer F."/>
            <person name="Labrenz M."/>
            <person name="Spormann A.M."/>
            <person name="Op den Camp H."/>
            <person name="Overmann J."/>
            <person name="Amann R."/>
            <person name="Jetten M.S.M."/>
            <person name="Mascher T."/>
            <person name="Medema M.H."/>
            <person name="Devos D.P."/>
            <person name="Kaster A.-K."/>
            <person name="Ovreas L."/>
            <person name="Rohde M."/>
            <person name="Galperin M.Y."/>
            <person name="Jogler C."/>
        </authorList>
    </citation>
    <scope>NUCLEOTIDE SEQUENCE [LARGE SCALE GENOMIC DNA]</scope>
    <source>
        <strain evidence="1 2">Pan241w</strain>
    </source>
</reference>
<organism evidence="1 2">
    <name type="scientific">Gimesia alba</name>
    <dbReference type="NCBI Taxonomy" id="2527973"/>
    <lineage>
        <taxon>Bacteria</taxon>
        <taxon>Pseudomonadati</taxon>
        <taxon>Planctomycetota</taxon>
        <taxon>Planctomycetia</taxon>
        <taxon>Planctomycetales</taxon>
        <taxon>Planctomycetaceae</taxon>
        <taxon>Gimesia</taxon>
    </lineage>
</organism>
<proteinExistence type="predicted"/>
<dbReference type="Proteomes" id="UP000317171">
    <property type="component" value="Chromosome"/>
</dbReference>
<dbReference type="KEGG" id="gaz:Pan241w_25270"/>
<protein>
    <recommendedName>
        <fullName evidence="3">Lipoprotein</fullName>
    </recommendedName>
</protein>
<evidence type="ECO:0000313" key="1">
    <source>
        <dbReference type="EMBL" id="QDT42443.1"/>
    </source>
</evidence>
<dbReference type="EMBL" id="CP036269">
    <property type="protein sequence ID" value="QDT42443.1"/>
    <property type="molecule type" value="Genomic_DNA"/>
</dbReference>
<evidence type="ECO:0000313" key="2">
    <source>
        <dbReference type="Proteomes" id="UP000317171"/>
    </source>
</evidence>
<sequence length="277" mass="31019">MRNKLLICNDFPQNTGMIGCLLLTATLLLHGCGAETYEQRLKETAKYFTYQDARNQALSSIWSSPAVSLRVPIEFEQINAPLVAPVATSEDSEAEVPEATPTVDPRQPDYADLVLPGLEGAWRMEVPVDLDNEIVDRPAYLYVLSNYSLLKEKNMDDALDFFNAVNNQIASAFNQFINNEDFKIERYPEGKGYIEPKSFNVGEFKPEMPIDGVPYQFQIFQVESGNNQLVILLVAPENITGRSQINEHMKYSLETVEFVSPQSGSGRSDSAARSSKF</sequence>
<evidence type="ECO:0008006" key="3">
    <source>
        <dbReference type="Google" id="ProtNLM"/>
    </source>
</evidence>
<keyword evidence="2" id="KW-1185">Reference proteome</keyword>
<dbReference type="OrthoDB" id="211051at2"/>
<gene>
    <name evidence="1" type="ORF">Pan241w_25270</name>
</gene>
<name>A0A517REY3_9PLAN</name>